<dbReference type="Gene3D" id="3.30.750.24">
    <property type="entry name" value="STAS domain"/>
    <property type="match status" value="1"/>
</dbReference>
<sequence>MTLLTKPTPVGEAYDDAESTTAMLEGDAFDGWENEGGYFMDPQDDLSQQSAASLFPSETRAFLTDAFPLGRADRSTPTTVGLSGEIDISTSPALRTSLESVLKSSTPLLILNLSNVSFCDASGLTVIVGIQRRARMMGITLALTAPRPFMSKLLHITGLDRSLPMV</sequence>
<evidence type="ECO:0000256" key="2">
    <source>
        <dbReference type="RuleBase" id="RU003749"/>
    </source>
</evidence>
<accession>A0ABW1DFV4</accession>
<feature type="domain" description="STAS" evidence="3">
    <location>
        <begin position="82"/>
        <end position="166"/>
    </location>
</feature>
<dbReference type="RefSeq" id="WP_379525292.1">
    <property type="nucleotide sequence ID" value="NZ_JBHSPA010000136.1"/>
</dbReference>
<dbReference type="PROSITE" id="PS50801">
    <property type="entry name" value="STAS"/>
    <property type="match status" value="1"/>
</dbReference>
<comment type="caution">
    <text evidence="4">The sequence shown here is derived from an EMBL/GenBank/DDBJ whole genome shotgun (WGS) entry which is preliminary data.</text>
</comment>
<dbReference type="CDD" id="cd07043">
    <property type="entry name" value="STAS_anti-anti-sigma_factors"/>
    <property type="match status" value="1"/>
</dbReference>
<proteinExistence type="inferred from homology"/>
<gene>
    <name evidence="4" type="ORF">ACFPZ3_69750</name>
</gene>
<name>A0ABW1DFV4_9ACTN</name>
<dbReference type="InterPro" id="IPR003658">
    <property type="entry name" value="Anti-sigma_ant"/>
</dbReference>
<dbReference type="NCBIfam" id="TIGR00377">
    <property type="entry name" value="ant_ant_sig"/>
    <property type="match status" value="1"/>
</dbReference>
<dbReference type="EMBL" id="JBHSPA010000136">
    <property type="protein sequence ID" value="MFC5835885.1"/>
    <property type="molecule type" value="Genomic_DNA"/>
</dbReference>
<dbReference type="Pfam" id="PF01740">
    <property type="entry name" value="STAS"/>
    <property type="match status" value="1"/>
</dbReference>
<evidence type="ECO:0000259" key="3">
    <source>
        <dbReference type="PROSITE" id="PS50801"/>
    </source>
</evidence>
<protein>
    <recommendedName>
        <fullName evidence="2">Anti-sigma factor antagonist</fullName>
    </recommendedName>
</protein>
<dbReference type="Proteomes" id="UP001596058">
    <property type="component" value="Unassembled WGS sequence"/>
</dbReference>
<keyword evidence="5" id="KW-1185">Reference proteome</keyword>
<dbReference type="SUPFAM" id="SSF52091">
    <property type="entry name" value="SpoIIaa-like"/>
    <property type="match status" value="1"/>
</dbReference>
<evidence type="ECO:0000256" key="1">
    <source>
        <dbReference type="ARBA" id="ARBA00009013"/>
    </source>
</evidence>
<evidence type="ECO:0000313" key="5">
    <source>
        <dbReference type="Proteomes" id="UP001596058"/>
    </source>
</evidence>
<comment type="similarity">
    <text evidence="1 2">Belongs to the anti-sigma-factor antagonist family.</text>
</comment>
<reference evidence="5" key="1">
    <citation type="journal article" date="2019" name="Int. J. Syst. Evol. Microbiol.">
        <title>The Global Catalogue of Microorganisms (GCM) 10K type strain sequencing project: providing services to taxonomists for standard genome sequencing and annotation.</title>
        <authorList>
            <consortium name="The Broad Institute Genomics Platform"/>
            <consortium name="The Broad Institute Genome Sequencing Center for Infectious Disease"/>
            <person name="Wu L."/>
            <person name="Ma J."/>
        </authorList>
    </citation>
    <scope>NUCLEOTIDE SEQUENCE [LARGE SCALE GENOMIC DNA]</scope>
    <source>
        <strain evidence="5">CCUG 53903</strain>
    </source>
</reference>
<evidence type="ECO:0000313" key="4">
    <source>
        <dbReference type="EMBL" id="MFC5835885.1"/>
    </source>
</evidence>
<organism evidence="4 5">
    <name type="scientific">Nonomuraea insulae</name>
    <dbReference type="NCBI Taxonomy" id="1616787"/>
    <lineage>
        <taxon>Bacteria</taxon>
        <taxon>Bacillati</taxon>
        <taxon>Actinomycetota</taxon>
        <taxon>Actinomycetes</taxon>
        <taxon>Streptosporangiales</taxon>
        <taxon>Streptosporangiaceae</taxon>
        <taxon>Nonomuraea</taxon>
    </lineage>
</organism>
<dbReference type="PANTHER" id="PTHR33495:SF2">
    <property type="entry name" value="ANTI-SIGMA FACTOR ANTAGONIST TM_1081-RELATED"/>
    <property type="match status" value="1"/>
</dbReference>
<dbReference type="InterPro" id="IPR002645">
    <property type="entry name" value="STAS_dom"/>
</dbReference>
<dbReference type="InterPro" id="IPR036513">
    <property type="entry name" value="STAS_dom_sf"/>
</dbReference>
<dbReference type="PANTHER" id="PTHR33495">
    <property type="entry name" value="ANTI-SIGMA FACTOR ANTAGONIST TM_1081-RELATED-RELATED"/>
    <property type="match status" value="1"/>
</dbReference>